<dbReference type="AlphaFoldDB" id="A0A233W0S1"/>
<proteinExistence type="inferred from homology"/>
<evidence type="ECO:0000256" key="8">
    <source>
        <dbReference type="HAMAP-Rule" id="MF_02078"/>
    </source>
</evidence>
<evidence type="ECO:0000256" key="3">
    <source>
        <dbReference type="ARBA" id="ARBA00022692"/>
    </source>
</evidence>
<keyword evidence="7 8" id="KW-0472">Membrane</keyword>
<dbReference type="InterPro" id="IPR051050">
    <property type="entry name" value="Lipid_II_flippase_MurJ/MviN"/>
</dbReference>
<comment type="subcellular location">
    <subcellularLocation>
        <location evidence="1 8">Cell membrane</location>
        <topology evidence="1 8">Multi-pass membrane protein</topology>
    </subcellularLocation>
</comment>
<comment type="similarity">
    <text evidence="8 9">Belongs to the MurJ/MviN family.</text>
</comment>
<evidence type="ECO:0000256" key="2">
    <source>
        <dbReference type="ARBA" id="ARBA00022475"/>
    </source>
</evidence>
<sequence>MKKTAILLMIITLLSKVLGLVRETTLAYFFPTNGPVANAFLVSQILPITIVSLFSAGISTSFIPIYNKIVHEKGKEEGDIFTSNINNIVVIIILALIVLLEIFTPSVIKIFAPGFTGYTKELTIKFMRLTLLSMIPSIMSCVFKGYLNANNHFVVQNLQGFIMNFFIILALVISNKYDNNMIVGIGLLLGNALQYLPYVFITKRKKFKYHKILDFSDKNVKMIVLLSIPIILGVSVNQINVMVDKSIASTVSANGIPILNYASRLIEFVTGIVIANISVIVYPELSRNFIANDLNKMKDSIMKSMSMICILVIPATIGLLVLSYPITKMLFFRGAFTMNDVDMTSVCMFFYALGIIGTAIRDILSKSFYAMNDTKTPTINSVIMVAINIIGNIILSRILGLVGLAVATSVANLIGAAMIIIRLHKKIGDFSSTKSSFVNIFKMLISSLIMGALSYITFKTTNMRFSNTLSLMMSIVVAGISYLSCIIILKVDELNEIISFYKNRRKNR</sequence>
<organism evidence="10 11">
    <name type="scientific">Finegoldia magna</name>
    <name type="common">Peptostreptococcus magnus</name>
    <dbReference type="NCBI Taxonomy" id="1260"/>
    <lineage>
        <taxon>Bacteria</taxon>
        <taxon>Bacillati</taxon>
        <taxon>Bacillota</taxon>
        <taxon>Tissierellia</taxon>
        <taxon>Tissierellales</taxon>
        <taxon>Peptoniphilaceae</taxon>
        <taxon>Finegoldia</taxon>
    </lineage>
</organism>
<comment type="caution">
    <text evidence="10">The sequence shown here is derived from an EMBL/GenBank/DDBJ whole genome shotgun (WGS) entry which is preliminary data.</text>
</comment>
<dbReference type="UniPathway" id="UPA00219"/>
<dbReference type="InterPro" id="IPR004268">
    <property type="entry name" value="MurJ"/>
</dbReference>
<dbReference type="RefSeq" id="WP_002837882.1">
    <property type="nucleotide sequence ID" value="NZ_NDYI01000011.1"/>
</dbReference>
<dbReference type="GO" id="GO:0008360">
    <property type="term" value="P:regulation of cell shape"/>
    <property type="evidence" value="ECO:0007669"/>
    <property type="project" value="UniProtKB-UniRule"/>
</dbReference>
<feature type="transmembrane region" description="Helical" evidence="8">
    <location>
        <begin position="128"/>
        <end position="147"/>
    </location>
</feature>
<dbReference type="GO" id="GO:0034204">
    <property type="term" value="P:lipid translocation"/>
    <property type="evidence" value="ECO:0007669"/>
    <property type="project" value="TreeGrafter"/>
</dbReference>
<reference evidence="11" key="1">
    <citation type="submission" date="2017-04" db="EMBL/GenBank/DDBJ databases">
        <title>Finegoldia magna isolated from orthopedic joint implant-associated infections.</title>
        <authorList>
            <person name="Bjorklund S."/>
            <person name="Bruggemann H."/>
            <person name="Jensen A."/>
            <person name="Hellmark B."/>
            <person name="Soderquist B."/>
        </authorList>
    </citation>
    <scope>NUCLEOTIDE SEQUENCE [LARGE SCALE GENOMIC DNA]</scope>
    <source>
        <strain evidence="11">08T492</strain>
    </source>
</reference>
<dbReference type="GO" id="GO:0071555">
    <property type="term" value="P:cell wall organization"/>
    <property type="evidence" value="ECO:0007669"/>
    <property type="project" value="UniProtKB-UniRule"/>
</dbReference>
<evidence type="ECO:0000256" key="9">
    <source>
        <dbReference type="PIRNR" id="PIRNR002869"/>
    </source>
</evidence>
<evidence type="ECO:0000256" key="5">
    <source>
        <dbReference type="ARBA" id="ARBA00022984"/>
    </source>
</evidence>
<comment type="pathway">
    <text evidence="8">Cell wall biogenesis; peptidoglycan biosynthesis.</text>
</comment>
<dbReference type="HAMAP" id="MF_02078">
    <property type="entry name" value="MurJ_MviN"/>
    <property type="match status" value="1"/>
</dbReference>
<dbReference type="NCBIfam" id="TIGR01695">
    <property type="entry name" value="murJ_mviN"/>
    <property type="match status" value="1"/>
</dbReference>
<keyword evidence="8 9" id="KW-0813">Transport</keyword>
<keyword evidence="6 8" id="KW-1133">Transmembrane helix</keyword>
<evidence type="ECO:0000256" key="4">
    <source>
        <dbReference type="ARBA" id="ARBA00022960"/>
    </source>
</evidence>
<dbReference type="PANTHER" id="PTHR47019">
    <property type="entry name" value="LIPID II FLIPPASE MURJ"/>
    <property type="match status" value="1"/>
</dbReference>
<feature type="transmembrane region" description="Helical" evidence="8">
    <location>
        <begin position="376"/>
        <end position="395"/>
    </location>
</feature>
<accession>A0A233W0S1</accession>
<feature type="transmembrane region" description="Helical" evidence="8">
    <location>
        <begin position="43"/>
        <end position="66"/>
    </location>
</feature>
<feature type="transmembrane region" description="Helical" evidence="8">
    <location>
        <begin position="222"/>
        <end position="241"/>
    </location>
</feature>
<dbReference type="Pfam" id="PF03023">
    <property type="entry name" value="MurJ"/>
    <property type="match status" value="1"/>
</dbReference>
<keyword evidence="3 8" id="KW-0812">Transmembrane</keyword>
<evidence type="ECO:0000256" key="7">
    <source>
        <dbReference type="ARBA" id="ARBA00023136"/>
    </source>
</evidence>
<protein>
    <recommendedName>
        <fullName evidence="8">Probable lipid II flippase MurJ</fullName>
    </recommendedName>
</protein>
<feature type="transmembrane region" description="Helical" evidence="8">
    <location>
        <begin position="181"/>
        <end position="201"/>
    </location>
</feature>
<feature type="transmembrane region" description="Helical" evidence="8">
    <location>
        <begin position="469"/>
        <end position="489"/>
    </location>
</feature>
<feature type="transmembrane region" description="Helical" evidence="8">
    <location>
        <begin position="401"/>
        <end position="424"/>
    </location>
</feature>
<feature type="transmembrane region" description="Helical" evidence="8">
    <location>
        <begin position="154"/>
        <end position="175"/>
    </location>
</feature>
<evidence type="ECO:0000256" key="1">
    <source>
        <dbReference type="ARBA" id="ARBA00004651"/>
    </source>
</evidence>
<dbReference type="Proteomes" id="UP000215361">
    <property type="component" value="Unassembled WGS sequence"/>
</dbReference>
<feature type="transmembrane region" description="Helical" evidence="8">
    <location>
        <begin position="87"/>
        <end position="108"/>
    </location>
</feature>
<keyword evidence="2 8" id="KW-1003">Cell membrane</keyword>
<dbReference type="EMBL" id="NDYI01000011">
    <property type="protein sequence ID" value="OXZ38214.1"/>
    <property type="molecule type" value="Genomic_DNA"/>
</dbReference>
<dbReference type="GO" id="GO:0005886">
    <property type="term" value="C:plasma membrane"/>
    <property type="evidence" value="ECO:0007669"/>
    <property type="project" value="UniProtKB-SubCell"/>
</dbReference>
<evidence type="ECO:0000313" key="11">
    <source>
        <dbReference type="Proteomes" id="UP000215361"/>
    </source>
</evidence>
<gene>
    <name evidence="8" type="primary">murJ</name>
    <name evidence="10" type="ORF">B9N56_04190</name>
</gene>
<dbReference type="PRINTS" id="PR01806">
    <property type="entry name" value="VIRFACTRMVIN"/>
</dbReference>
<feature type="transmembrane region" description="Helical" evidence="8">
    <location>
        <begin position="304"/>
        <end position="323"/>
    </location>
</feature>
<feature type="transmembrane region" description="Helical" evidence="8">
    <location>
        <begin position="436"/>
        <end position="457"/>
    </location>
</feature>
<dbReference type="GO" id="GO:0009252">
    <property type="term" value="P:peptidoglycan biosynthetic process"/>
    <property type="evidence" value="ECO:0007669"/>
    <property type="project" value="UniProtKB-UniRule"/>
</dbReference>
<keyword evidence="4 8" id="KW-0133">Cell shape</keyword>
<comment type="function">
    <text evidence="8 9">Involved in peptidoglycan biosynthesis. Transports lipid-linked peptidoglycan precursors from the inner to the outer leaflet of the cytoplasmic membrane.</text>
</comment>
<feature type="transmembrane region" description="Helical" evidence="8">
    <location>
        <begin position="261"/>
        <end position="283"/>
    </location>
</feature>
<keyword evidence="5 8" id="KW-0573">Peptidoglycan synthesis</keyword>
<name>A0A233W0S1_FINMA</name>
<evidence type="ECO:0000313" key="10">
    <source>
        <dbReference type="EMBL" id="OXZ38214.1"/>
    </source>
</evidence>
<dbReference type="PANTHER" id="PTHR47019:SF1">
    <property type="entry name" value="LIPID II FLIPPASE MURJ"/>
    <property type="match status" value="1"/>
</dbReference>
<dbReference type="PIRSF" id="PIRSF002869">
    <property type="entry name" value="MviN"/>
    <property type="match status" value="1"/>
</dbReference>
<keyword evidence="8 9" id="KW-0961">Cell wall biogenesis/degradation</keyword>
<dbReference type="CDD" id="cd13123">
    <property type="entry name" value="MATE_MurJ_like"/>
    <property type="match status" value="1"/>
</dbReference>
<feature type="transmembrane region" description="Helical" evidence="8">
    <location>
        <begin position="343"/>
        <end position="364"/>
    </location>
</feature>
<evidence type="ECO:0000256" key="6">
    <source>
        <dbReference type="ARBA" id="ARBA00022989"/>
    </source>
</evidence>
<dbReference type="GO" id="GO:0015648">
    <property type="term" value="F:lipid-linked peptidoglycan transporter activity"/>
    <property type="evidence" value="ECO:0007669"/>
    <property type="project" value="UniProtKB-UniRule"/>
</dbReference>